<dbReference type="EMBL" id="JAJSPL020000028">
    <property type="protein sequence ID" value="KAK7737768.1"/>
    <property type="molecule type" value="Genomic_DNA"/>
</dbReference>
<evidence type="ECO:0008006" key="5">
    <source>
        <dbReference type="Google" id="ProtNLM"/>
    </source>
</evidence>
<dbReference type="Gene3D" id="3.40.50.720">
    <property type="entry name" value="NAD(P)-binding Rossmann-like Domain"/>
    <property type="match status" value="1"/>
</dbReference>
<keyword evidence="4" id="KW-1185">Reference proteome</keyword>
<reference evidence="3 4" key="1">
    <citation type="journal article" date="2023" name="PLoS ONE">
        <title>Cytospora paraplurivora sp. nov. isolated from orchards with fruit tree decline syndrome in Ontario, Canada.</title>
        <authorList>
            <person name="Ilyukhin E."/>
            <person name="Nguyen H.D.T."/>
            <person name="Castle A.J."/>
            <person name="Ellouze W."/>
        </authorList>
    </citation>
    <scope>NUCLEOTIDE SEQUENCE [LARGE SCALE GENOMIC DNA]</scope>
    <source>
        <strain evidence="3 4">FDS-564</strain>
    </source>
</reference>
<dbReference type="SUPFAM" id="SSF51735">
    <property type="entry name" value="NAD(P)-binding Rossmann-fold domains"/>
    <property type="match status" value="1"/>
</dbReference>
<gene>
    <name evidence="3" type="ORF">SLS53_006388</name>
</gene>
<keyword evidence="2" id="KW-0560">Oxidoreductase</keyword>
<proteinExistence type="inferred from homology"/>
<protein>
    <recommendedName>
        <fullName evidence="5">Short-chain dehydrogenase</fullName>
    </recommendedName>
</protein>
<accession>A0AAN9YES9</accession>
<dbReference type="InterPro" id="IPR036291">
    <property type="entry name" value="NAD(P)-bd_dom_sf"/>
</dbReference>
<evidence type="ECO:0000256" key="2">
    <source>
        <dbReference type="ARBA" id="ARBA00023002"/>
    </source>
</evidence>
<comment type="caution">
    <text evidence="3">The sequence shown here is derived from an EMBL/GenBank/DDBJ whole genome shotgun (WGS) entry which is preliminary data.</text>
</comment>
<dbReference type="Pfam" id="PF00106">
    <property type="entry name" value="adh_short"/>
    <property type="match status" value="1"/>
</dbReference>
<evidence type="ECO:0000313" key="3">
    <source>
        <dbReference type="EMBL" id="KAK7737768.1"/>
    </source>
</evidence>
<evidence type="ECO:0000313" key="4">
    <source>
        <dbReference type="Proteomes" id="UP001320245"/>
    </source>
</evidence>
<evidence type="ECO:0000256" key="1">
    <source>
        <dbReference type="ARBA" id="ARBA00006484"/>
    </source>
</evidence>
<dbReference type="GO" id="GO:0016491">
    <property type="term" value="F:oxidoreductase activity"/>
    <property type="evidence" value="ECO:0007669"/>
    <property type="project" value="UniProtKB-KW"/>
</dbReference>
<organism evidence="3 4">
    <name type="scientific">Cytospora paraplurivora</name>
    <dbReference type="NCBI Taxonomy" id="2898453"/>
    <lineage>
        <taxon>Eukaryota</taxon>
        <taxon>Fungi</taxon>
        <taxon>Dikarya</taxon>
        <taxon>Ascomycota</taxon>
        <taxon>Pezizomycotina</taxon>
        <taxon>Sordariomycetes</taxon>
        <taxon>Sordariomycetidae</taxon>
        <taxon>Diaporthales</taxon>
        <taxon>Cytosporaceae</taxon>
        <taxon>Cytospora</taxon>
    </lineage>
</organism>
<dbReference type="PANTHER" id="PTHR24320">
    <property type="entry name" value="RETINOL DEHYDROGENASE"/>
    <property type="match status" value="1"/>
</dbReference>
<dbReference type="AlphaFoldDB" id="A0AAN9YES9"/>
<dbReference type="CDD" id="cd05327">
    <property type="entry name" value="retinol-DH_like_SDR_c_like"/>
    <property type="match status" value="1"/>
</dbReference>
<dbReference type="InterPro" id="IPR002347">
    <property type="entry name" value="SDR_fam"/>
</dbReference>
<sequence>MARLAPYYELHKPENVQGPGDSRPTAAQIIKDQGLVDSPEWAGRIVLITGVSPGGLGLETAKAIHLTGADVYITTRNFDKGKEVAEEIRADGKPGKVDVIHLELDSLDSVRTAAAEFLQKSGNKLNILINNAGIMACPQGQTKDGFERQFGTNHLGHFLLFQLLKDALLASASPSFNSRVIVVSSGAHRRGKINFDDLNFEKTEYTPLGAYDQSKLANVLFANELDRRYKSQNLRALSLHPGGIITPLTRYLPTTDDIKADKVLYSTLKSPAQGAATAVWGAVATEWEGKGGVYLDEVSEGWLSPPDALYYLGGYAPQAFDPPTEKKLWDVSLKLTGLSE</sequence>
<comment type="similarity">
    <text evidence="1">Belongs to the short-chain dehydrogenases/reductases (SDR) family.</text>
</comment>
<dbReference type="Proteomes" id="UP001320245">
    <property type="component" value="Unassembled WGS sequence"/>
</dbReference>
<dbReference type="PANTHER" id="PTHR24320:SF272">
    <property type="entry name" value="NAD(P)-BINDING ROSSMANN-FOLD SUPERFAMILY PROTEIN"/>
    <property type="match status" value="1"/>
</dbReference>
<name>A0AAN9YES9_9PEZI</name>
<dbReference type="PRINTS" id="PR00081">
    <property type="entry name" value="GDHRDH"/>
</dbReference>